<sequence>MPARVVVHKSSSHNDKEIEGFSNAAEENNIEYCELVSLRSSFIRLFRNGEYPPLRGTFLSLDERTNILYTRGSVEFYGTYPGMYMPRTLRIDCDLVEQTPRYLAEEILSLTKMNWNDTQFDGGLPITIRAARQVGDILKYLGASSPVPAQYSFYM</sequence>
<organism evidence="1 2">
    <name type="scientific">Gimesia panareensis</name>
    <dbReference type="NCBI Taxonomy" id="2527978"/>
    <lineage>
        <taxon>Bacteria</taxon>
        <taxon>Pseudomonadati</taxon>
        <taxon>Planctomycetota</taxon>
        <taxon>Planctomycetia</taxon>
        <taxon>Planctomycetales</taxon>
        <taxon>Planctomycetaceae</taxon>
        <taxon>Gimesia</taxon>
    </lineage>
</organism>
<reference evidence="1 2" key="1">
    <citation type="submission" date="2019-03" db="EMBL/GenBank/DDBJ databases">
        <title>Deep-cultivation of Planctomycetes and their phenomic and genomic characterization uncovers novel biology.</title>
        <authorList>
            <person name="Wiegand S."/>
            <person name="Jogler M."/>
            <person name="Boedeker C."/>
            <person name="Pinto D."/>
            <person name="Vollmers J."/>
            <person name="Rivas-Marin E."/>
            <person name="Kohn T."/>
            <person name="Peeters S.H."/>
            <person name="Heuer A."/>
            <person name="Rast P."/>
            <person name="Oberbeckmann S."/>
            <person name="Bunk B."/>
            <person name="Jeske O."/>
            <person name="Meyerdierks A."/>
            <person name="Storesund J.E."/>
            <person name="Kallscheuer N."/>
            <person name="Luecker S."/>
            <person name="Lage O.M."/>
            <person name="Pohl T."/>
            <person name="Merkel B.J."/>
            <person name="Hornburger P."/>
            <person name="Mueller R.-W."/>
            <person name="Bruemmer F."/>
            <person name="Labrenz M."/>
            <person name="Spormann A.M."/>
            <person name="Op den Camp H."/>
            <person name="Overmann J."/>
            <person name="Amann R."/>
            <person name="Jetten M.S.M."/>
            <person name="Mascher T."/>
            <person name="Medema M.H."/>
            <person name="Devos D.P."/>
            <person name="Kaster A.-K."/>
            <person name="Ovreas L."/>
            <person name="Rohde M."/>
            <person name="Galperin M.Y."/>
            <person name="Jogler C."/>
        </authorList>
    </citation>
    <scope>NUCLEOTIDE SEQUENCE [LARGE SCALE GENOMIC DNA]</scope>
    <source>
        <strain evidence="1 2">Enr10</strain>
    </source>
</reference>
<dbReference type="GO" id="GO:0003676">
    <property type="term" value="F:nucleic acid binding"/>
    <property type="evidence" value="ECO:0007669"/>
    <property type="project" value="InterPro"/>
</dbReference>
<dbReference type="AlphaFoldDB" id="A0A517Q6R6"/>
<protein>
    <submittedName>
        <fullName evidence="1">Uncharacterized protein</fullName>
    </submittedName>
</protein>
<name>A0A517Q6R6_9PLAN</name>
<dbReference type="Gene3D" id="3.30.420.10">
    <property type="entry name" value="Ribonuclease H-like superfamily/Ribonuclease H"/>
    <property type="match status" value="1"/>
</dbReference>
<evidence type="ECO:0000313" key="2">
    <source>
        <dbReference type="Proteomes" id="UP000315647"/>
    </source>
</evidence>
<dbReference type="RefSeq" id="WP_145449552.1">
    <property type="nucleotide sequence ID" value="NZ_CP037421.1"/>
</dbReference>
<dbReference type="InterPro" id="IPR012337">
    <property type="entry name" value="RNaseH-like_sf"/>
</dbReference>
<dbReference type="Proteomes" id="UP000315647">
    <property type="component" value="Chromosome"/>
</dbReference>
<keyword evidence="2" id="KW-1185">Reference proteome</keyword>
<accession>A0A517Q6R6</accession>
<proteinExistence type="predicted"/>
<dbReference type="SUPFAM" id="SSF53098">
    <property type="entry name" value="Ribonuclease H-like"/>
    <property type="match status" value="1"/>
</dbReference>
<dbReference type="EMBL" id="CP037421">
    <property type="protein sequence ID" value="QDT27303.1"/>
    <property type="molecule type" value="Genomic_DNA"/>
</dbReference>
<dbReference type="InterPro" id="IPR036397">
    <property type="entry name" value="RNaseH_sf"/>
</dbReference>
<evidence type="ECO:0000313" key="1">
    <source>
        <dbReference type="EMBL" id="QDT27303.1"/>
    </source>
</evidence>
<gene>
    <name evidence="1" type="ORF">Enr10x_26200</name>
</gene>